<dbReference type="Proteomes" id="UP000828048">
    <property type="component" value="Chromosome 2"/>
</dbReference>
<reference evidence="1 2" key="1">
    <citation type="journal article" date="2021" name="Hortic Res">
        <title>High-quality reference genome and annotation aids understanding of berry development for evergreen blueberry (Vaccinium darrowii).</title>
        <authorList>
            <person name="Yu J."/>
            <person name="Hulse-Kemp A.M."/>
            <person name="Babiker E."/>
            <person name="Staton M."/>
        </authorList>
    </citation>
    <scope>NUCLEOTIDE SEQUENCE [LARGE SCALE GENOMIC DNA]</scope>
    <source>
        <strain evidence="2">cv. NJ 8807/NJ 8810</strain>
        <tissue evidence="1">Young leaf</tissue>
    </source>
</reference>
<evidence type="ECO:0000313" key="1">
    <source>
        <dbReference type="EMBL" id="KAH7834614.1"/>
    </source>
</evidence>
<comment type="caution">
    <text evidence="1">The sequence shown here is derived from an EMBL/GenBank/DDBJ whole genome shotgun (WGS) entry which is preliminary data.</text>
</comment>
<sequence length="507" mass="56703">MTSVSHPQSNSLDLNYQNDVMGNFPVLPLLQGQPMNNLPPGFMASNHVDLVHPNALNKITDPSLRSKRPISNTDDDQGRFVGGTVNPLEYLESSSSKNHFSDSLNSAFATSVNCGYDEVVGGLNNKWGFDKFLPSSDADMEIPGIAGFNGFQAIGDANPNCWTSSDNANLSLDNSSGSLKFGNELSLSLATSQPSVIHRASILEKFSEISYCGVPHDRSNQRQFGSETSCNSSASRRPVQLSELLSGSTYLHVIQKILAEIARCSLSSSSLSDGGYALMRCDGDGGNEVQNNLLLQGREVEEKKKQLLALLQVVDERYTRCLDEIHTVISAFHAATELDPQVHSRFALQTVSSLYKNLRKRISNQILAMGGYFYEGGTREEDQERSFETSFIQKQWALQQLRRKDHPLWRPQRGLPERSVSVLRAWMFQNFLHPYPKDAEKHLLSVKSGLTKSQVSNWFINARVRLWKPMIDEMYAEMNRRKGHAIDGQTESSFRSHLSVDYCQRLN</sequence>
<name>A0ACB7X222_9ERIC</name>
<proteinExistence type="predicted"/>
<gene>
    <name evidence="1" type="ORF">Vadar_017913</name>
</gene>
<evidence type="ECO:0000313" key="2">
    <source>
        <dbReference type="Proteomes" id="UP000828048"/>
    </source>
</evidence>
<protein>
    <submittedName>
        <fullName evidence="1">Uncharacterized protein</fullName>
    </submittedName>
</protein>
<keyword evidence="2" id="KW-1185">Reference proteome</keyword>
<dbReference type="EMBL" id="CM037152">
    <property type="protein sequence ID" value="KAH7834614.1"/>
    <property type="molecule type" value="Genomic_DNA"/>
</dbReference>
<organism evidence="1 2">
    <name type="scientific">Vaccinium darrowii</name>
    <dbReference type="NCBI Taxonomy" id="229202"/>
    <lineage>
        <taxon>Eukaryota</taxon>
        <taxon>Viridiplantae</taxon>
        <taxon>Streptophyta</taxon>
        <taxon>Embryophyta</taxon>
        <taxon>Tracheophyta</taxon>
        <taxon>Spermatophyta</taxon>
        <taxon>Magnoliopsida</taxon>
        <taxon>eudicotyledons</taxon>
        <taxon>Gunneridae</taxon>
        <taxon>Pentapetalae</taxon>
        <taxon>asterids</taxon>
        <taxon>Ericales</taxon>
        <taxon>Ericaceae</taxon>
        <taxon>Vaccinioideae</taxon>
        <taxon>Vaccinieae</taxon>
        <taxon>Vaccinium</taxon>
    </lineage>
</organism>
<accession>A0ACB7X222</accession>